<protein>
    <submittedName>
        <fullName evidence="3">SWIM zinc finger domain-containing protein</fullName>
    </submittedName>
</protein>
<evidence type="ECO:0000259" key="2">
    <source>
        <dbReference type="PROSITE" id="PS50966"/>
    </source>
</evidence>
<organism evidence="3">
    <name type="scientific">Methanothermobacter wolfeii</name>
    <name type="common">Methanobacterium wolfei</name>
    <dbReference type="NCBI Taxonomy" id="145261"/>
    <lineage>
        <taxon>Archaea</taxon>
        <taxon>Methanobacteriati</taxon>
        <taxon>Methanobacteriota</taxon>
        <taxon>Methanomada group</taxon>
        <taxon>Methanobacteria</taxon>
        <taxon>Methanobacteriales</taxon>
        <taxon>Methanobacteriaceae</taxon>
        <taxon>Methanothermobacter</taxon>
    </lineage>
</organism>
<dbReference type="Proteomes" id="UP001065373">
    <property type="component" value="Chromosome"/>
</dbReference>
<dbReference type="InterPro" id="IPR007527">
    <property type="entry name" value="Znf_SWIM"/>
</dbReference>
<dbReference type="GeneID" id="75107243"/>
<keyword evidence="1" id="KW-0479">Metal-binding</keyword>
<keyword evidence="1" id="KW-0862">Zinc</keyword>
<evidence type="ECO:0000313" key="3">
    <source>
        <dbReference type="EMBL" id="UXH31530.1"/>
    </source>
</evidence>
<dbReference type="PROSITE" id="PS50966">
    <property type="entry name" value="ZF_SWIM"/>
    <property type="match status" value="1"/>
</dbReference>
<reference evidence="3" key="1">
    <citation type="submission" date="2022-09" db="EMBL/GenBank/DDBJ databases">
        <title>Characterization of three MwoI isoschizomers from sequenced genome and metagenomes.</title>
        <authorList>
            <person name="Fomenkov A."/>
            <person name="Xu S.Y."/>
            <person name="Roberts R.J."/>
        </authorList>
    </citation>
    <scope>NUCLEOTIDE SEQUENCE</scope>
    <source>
        <strain evidence="3">DSM 2970</strain>
    </source>
</reference>
<proteinExistence type="predicted"/>
<dbReference type="GO" id="GO:0008270">
    <property type="term" value="F:zinc ion binding"/>
    <property type="evidence" value="ECO:0007669"/>
    <property type="project" value="UniProtKB-KW"/>
</dbReference>
<keyword evidence="1" id="KW-0863">Zinc-finger</keyword>
<sequence length="155" mass="17893">MAGEHLRRLRKAQNIQVEPLPGDDALLPFITRSENGEYLVTVLDNMIRCECPDYQYRHGDEGSYICKHCWAVLQHILNESYEEYGDHECMRTFKVPAWLAEEKGLSRERVTGTIEHETPKAILLRTPKGESYWLPKSQIHEERIPADQTTLGVKG</sequence>
<dbReference type="RefSeq" id="WP_015971175.1">
    <property type="nucleotide sequence ID" value="NZ_CP104550.1"/>
</dbReference>
<feature type="domain" description="SWIM-type" evidence="2">
    <location>
        <begin position="38"/>
        <end position="77"/>
    </location>
</feature>
<dbReference type="Pfam" id="PF04434">
    <property type="entry name" value="SWIM"/>
    <property type="match status" value="1"/>
</dbReference>
<dbReference type="AlphaFoldDB" id="A0A9E7RTS2"/>
<name>A0A9E7RTS2_METWO</name>
<gene>
    <name evidence="3" type="ORF">N5910_08285</name>
</gene>
<dbReference type="EMBL" id="CP104550">
    <property type="protein sequence ID" value="UXH31530.1"/>
    <property type="molecule type" value="Genomic_DNA"/>
</dbReference>
<accession>A0A9E7RTS2</accession>
<evidence type="ECO:0000256" key="1">
    <source>
        <dbReference type="PROSITE-ProRule" id="PRU00325"/>
    </source>
</evidence>